<dbReference type="InterPro" id="IPR036937">
    <property type="entry name" value="Adhesion_dom_fimbrial_sf"/>
</dbReference>
<name>A0A0N0XMF6_9NEIS</name>
<dbReference type="EMBL" id="LAQT01000003">
    <property type="protein sequence ID" value="KPC54116.1"/>
    <property type="molecule type" value="Genomic_DNA"/>
</dbReference>
<evidence type="ECO:0000313" key="7">
    <source>
        <dbReference type="Proteomes" id="UP000037939"/>
    </source>
</evidence>
<evidence type="ECO:0000256" key="5">
    <source>
        <dbReference type="SAM" id="SignalP"/>
    </source>
</evidence>
<evidence type="ECO:0000256" key="3">
    <source>
        <dbReference type="ARBA" id="ARBA00022729"/>
    </source>
</evidence>
<dbReference type="PANTHER" id="PTHR33420">
    <property type="entry name" value="FIMBRIAL SUBUNIT ELFA-RELATED"/>
    <property type="match status" value="1"/>
</dbReference>
<keyword evidence="4" id="KW-0281">Fimbrium</keyword>
<dbReference type="PANTHER" id="PTHR33420:SF3">
    <property type="entry name" value="FIMBRIAL SUBUNIT ELFA"/>
    <property type="match status" value="1"/>
</dbReference>
<evidence type="ECO:0000256" key="4">
    <source>
        <dbReference type="ARBA" id="ARBA00023263"/>
    </source>
</evidence>
<protein>
    <submittedName>
        <fullName evidence="6">Laminin-binding fimbrial subunit ElfA</fullName>
    </submittedName>
</protein>
<feature type="signal peptide" evidence="5">
    <location>
        <begin position="1"/>
        <end position="21"/>
    </location>
</feature>
<dbReference type="InterPro" id="IPR050263">
    <property type="entry name" value="Bact_Fimbrial_Adh_Pro"/>
</dbReference>
<dbReference type="GO" id="GO:0009289">
    <property type="term" value="C:pilus"/>
    <property type="evidence" value="ECO:0007669"/>
    <property type="project" value="UniProtKB-SubCell"/>
</dbReference>
<dbReference type="AlphaFoldDB" id="A0A0N0XMF6"/>
<reference evidence="6 7" key="1">
    <citation type="submission" date="2015-07" db="EMBL/GenBank/DDBJ databases">
        <title>Draft genome sequence of the Amantichitinum ursilacus IGB-41, a new chitin-degrading bacterium.</title>
        <authorList>
            <person name="Kirstahler P."/>
            <person name="Guenther M."/>
            <person name="Grumaz C."/>
            <person name="Rupp S."/>
            <person name="Zibek S."/>
            <person name="Sohn K."/>
        </authorList>
    </citation>
    <scope>NUCLEOTIDE SEQUENCE [LARGE SCALE GENOMIC DNA]</scope>
    <source>
        <strain evidence="6 7">IGB-41</strain>
    </source>
</reference>
<dbReference type="InterPro" id="IPR039458">
    <property type="entry name" value="FimA-like"/>
</dbReference>
<keyword evidence="3 5" id="KW-0732">Signal</keyword>
<dbReference type="STRING" id="857265.WG78_05685"/>
<dbReference type="Proteomes" id="UP000037939">
    <property type="component" value="Unassembled WGS sequence"/>
</dbReference>
<evidence type="ECO:0000313" key="6">
    <source>
        <dbReference type="EMBL" id="KPC54116.1"/>
    </source>
</evidence>
<dbReference type="RefSeq" id="WP_053936820.1">
    <property type="nucleotide sequence ID" value="NZ_LAQT01000003.1"/>
</dbReference>
<organism evidence="6 7">
    <name type="scientific">Amantichitinum ursilacus</name>
    <dbReference type="NCBI Taxonomy" id="857265"/>
    <lineage>
        <taxon>Bacteria</taxon>
        <taxon>Pseudomonadati</taxon>
        <taxon>Pseudomonadota</taxon>
        <taxon>Betaproteobacteria</taxon>
        <taxon>Neisseriales</taxon>
        <taxon>Chitinibacteraceae</taxon>
        <taxon>Amantichitinum</taxon>
    </lineage>
</organism>
<dbReference type="OrthoDB" id="8590685at2"/>
<proteinExistence type="inferred from homology"/>
<gene>
    <name evidence="6" type="primary">elfA</name>
    <name evidence="6" type="ORF">WG78_05685</name>
</gene>
<dbReference type="GO" id="GO:0043709">
    <property type="term" value="P:cell adhesion involved in single-species biofilm formation"/>
    <property type="evidence" value="ECO:0007669"/>
    <property type="project" value="TreeGrafter"/>
</dbReference>
<comment type="subcellular location">
    <subcellularLocation>
        <location evidence="1">Fimbrium</location>
    </subcellularLocation>
</comment>
<dbReference type="Pfam" id="PF16970">
    <property type="entry name" value="FimA"/>
    <property type="match status" value="1"/>
</dbReference>
<evidence type="ECO:0000256" key="1">
    <source>
        <dbReference type="ARBA" id="ARBA00004561"/>
    </source>
</evidence>
<evidence type="ECO:0000256" key="2">
    <source>
        <dbReference type="ARBA" id="ARBA00006671"/>
    </source>
</evidence>
<dbReference type="InterPro" id="IPR008966">
    <property type="entry name" value="Adhesion_dom_sf"/>
</dbReference>
<feature type="chain" id="PRO_5005863342" evidence="5">
    <location>
        <begin position="22"/>
        <end position="178"/>
    </location>
</feature>
<sequence>MKLNLLSLATAAALLSAGAFAADGTITFKGNVTSQTCTLAANGAAAKDFTVTLDSVLASGLDAAGKTAGGKAFTLSLSACTDTTGNVRTSFEPGPTVDAATGRLNIDSASTAKNVQIGLKNADNSVIKVGADGAAQNSATYALKDGAATMSYIAEYVATGKATAGTANSSVMYTVTMP</sequence>
<accession>A0A0N0XMF6</accession>
<comment type="caution">
    <text evidence="6">The sequence shown here is derived from an EMBL/GenBank/DDBJ whole genome shotgun (WGS) entry which is preliminary data.</text>
</comment>
<dbReference type="SUPFAM" id="SSF49401">
    <property type="entry name" value="Bacterial adhesins"/>
    <property type="match status" value="1"/>
</dbReference>
<keyword evidence="7" id="KW-1185">Reference proteome</keyword>
<comment type="similarity">
    <text evidence="2">Belongs to the fimbrial protein family.</text>
</comment>
<dbReference type="Gene3D" id="2.60.40.1090">
    <property type="entry name" value="Fimbrial-type adhesion domain"/>
    <property type="match status" value="1"/>
</dbReference>